<keyword evidence="2" id="KW-0812">Transmembrane</keyword>
<feature type="compositionally biased region" description="Basic and acidic residues" evidence="1">
    <location>
        <begin position="317"/>
        <end position="333"/>
    </location>
</feature>
<proteinExistence type="predicted"/>
<dbReference type="EMBL" id="OU900098">
    <property type="protein sequence ID" value="CAH1185401.1"/>
    <property type="molecule type" value="Genomic_DNA"/>
</dbReference>
<protein>
    <recommendedName>
        <fullName evidence="4">Chitin-binding type-4 domain-containing protein</fullName>
    </recommendedName>
</protein>
<evidence type="ECO:0000313" key="6">
    <source>
        <dbReference type="Proteomes" id="UP001153712"/>
    </source>
</evidence>
<name>A0A9P0GTT8_PHYSR</name>
<keyword evidence="6" id="KW-1185">Reference proteome</keyword>
<gene>
    <name evidence="5" type="ORF">PHYEVI_LOCUS8572</name>
</gene>
<keyword evidence="2" id="KW-1133">Transmembrane helix</keyword>
<organism evidence="5 6">
    <name type="scientific">Phyllotreta striolata</name>
    <name type="common">Striped flea beetle</name>
    <name type="synonym">Crioceris striolata</name>
    <dbReference type="NCBI Taxonomy" id="444603"/>
    <lineage>
        <taxon>Eukaryota</taxon>
        <taxon>Metazoa</taxon>
        <taxon>Ecdysozoa</taxon>
        <taxon>Arthropoda</taxon>
        <taxon>Hexapoda</taxon>
        <taxon>Insecta</taxon>
        <taxon>Pterygota</taxon>
        <taxon>Neoptera</taxon>
        <taxon>Endopterygota</taxon>
        <taxon>Coleoptera</taxon>
        <taxon>Polyphaga</taxon>
        <taxon>Cucujiformia</taxon>
        <taxon>Chrysomeloidea</taxon>
        <taxon>Chrysomelidae</taxon>
        <taxon>Galerucinae</taxon>
        <taxon>Alticini</taxon>
        <taxon>Phyllotreta</taxon>
    </lineage>
</organism>
<feature type="chain" id="PRO_5040245984" description="Chitin-binding type-4 domain-containing protein" evidence="3">
    <location>
        <begin position="23"/>
        <end position="333"/>
    </location>
</feature>
<dbReference type="Pfam" id="PF03067">
    <property type="entry name" value="LPMO_10"/>
    <property type="match status" value="1"/>
</dbReference>
<feature type="region of interest" description="Disordered" evidence="1">
    <location>
        <begin position="292"/>
        <end position="333"/>
    </location>
</feature>
<reference evidence="5" key="1">
    <citation type="submission" date="2022-01" db="EMBL/GenBank/DDBJ databases">
        <authorList>
            <person name="King R."/>
        </authorList>
    </citation>
    <scope>NUCLEOTIDE SEQUENCE</scope>
</reference>
<feature type="signal peptide" evidence="3">
    <location>
        <begin position="1"/>
        <end position="22"/>
    </location>
</feature>
<evidence type="ECO:0000256" key="2">
    <source>
        <dbReference type="SAM" id="Phobius"/>
    </source>
</evidence>
<accession>A0A9P0GTT8</accession>
<dbReference type="OrthoDB" id="64893at2759"/>
<feature type="domain" description="Chitin-binding type-4" evidence="4">
    <location>
        <begin position="23"/>
        <end position="213"/>
    </location>
</feature>
<dbReference type="PANTHER" id="PTHR21113:SF4">
    <property type="entry name" value="CHITIN-BINDING TYPE-4 DOMAIN-CONTAINING PROTEIN"/>
    <property type="match status" value="1"/>
</dbReference>
<keyword evidence="2" id="KW-0472">Membrane</keyword>
<dbReference type="AlphaFoldDB" id="A0A9P0GTT8"/>
<evidence type="ECO:0000259" key="4">
    <source>
        <dbReference type="Pfam" id="PF03067"/>
    </source>
</evidence>
<dbReference type="InterPro" id="IPR004302">
    <property type="entry name" value="Cellulose/chitin-bd_N"/>
</dbReference>
<evidence type="ECO:0000313" key="5">
    <source>
        <dbReference type="EMBL" id="CAH1185401.1"/>
    </source>
</evidence>
<sequence>MILRYFALPALVISSVFILTDGHGRLIEPPSRASAWRYGFDTPHNYNDHELFCGGFTRQWVKNEGKCGVCGDPWDSRIPRAHEYGGTYGKGIIVRKYKPNGVITIRVEITASHWGYFTFSICPNYKNPTQECLDKNVLEIIKPQENVEHDGVKYFPKDGNKVYEMKYRLPKKSCEHCLLQWRYVAGNNWGLCPNNTGAVGCGPQEEFRACADISITGKMGEEPLEPEIEEPVTISSTTVTIPTLSIPEESYNPLSALLISFVSFLVAFSILFLLYFHFYQLGSNVKRWIKGPQEKGPLNLPPRPPPRARRRSPARRVSADEMHDVDLRTESLA</sequence>
<dbReference type="PANTHER" id="PTHR21113">
    <property type="entry name" value="AGAP001705-PA"/>
    <property type="match status" value="1"/>
</dbReference>
<dbReference type="Proteomes" id="UP001153712">
    <property type="component" value="Chromosome 5"/>
</dbReference>
<evidence type="ECO:0000256" key="3">
    <source>
        <dbReference type="SAM" id="SignalP"/>
    </source>
</evidence>
<feature type="transmembrane region" description="Helical" evidence="2">
    <location>
        <begin position="254"/>
        <end position="278"/>
    </location>
</feature>
<keyword evidence="3" id="KW-0732">Signal</keyword>
<evidence type="ECO:0000256" key="1">
    <source>
        <dbReference type="SAM" id="MobiDB-lite"/>
    </source>
</evidence>